<feature type="compositionally biased region" description="Basic residues" evidence="1">
    <location>
        <begin position="179"/>
        <end position="190"/>
    </location>
</feature>
<feature type="region of interest" description="Disordered" evidence="1">
    <location>
        <begin position="36"/>
        <end position="55"/>
    </location>
</feature>
<dbReference type="Proteomes" id="UP000823775">
    <property type="component" value="Unassembled WGS sequence"/>
</dbReference>
<gene>
    <name evidence="2" type="ORF">HAX54_053039</name>
</gene>
<evidence type="ECO:0000256" key="1">
    <source>
        <dbReference type="SAM" id="MobiDB-lite"/>
    </source>
</evidence>
<evidence type="ECO:0000313" key="2">
    <source>
        <dbReference type="EMBL" id="MCE3214683.1"/>
    </source>
</evidence>
<dbReference type="EMBL" id="JACEIK010009778">
    <property type="protein sequence ID" value="MCE3214683.1"/>
    <property type="molecule type" value="Genomic_DNA"/>
</dbReference>
<feature type="compositionally biased region" description="Polar residues" evidence="1">
    <location>
        <begin position="74"/>
        <end position="90"/>
    </location>
</feature>
<feature type="compositionally biased region" description="Polar residues" evidence="1">
    <location>
        <begin position="43"/>
        <end position="52"/>
    </location>
</feature>
<protein>
    <submittedName>
        <fullName evidence="2">Uncharacterized protein</fullName>
    </submittedName>
</protein>
<organism evidence="2 3">
    <name type="scientific">Datura stramonium</name>
    <name type="common">Jimsonweed</name>
    <name type="synonym">Common thornapple</name>
    <dbReference type="NCBI Taxonomy" id="4076"/>
    <lineage>
        <taxon>Eukaryota</taxon>
        <taxon>Viridiplantae</taxon>
        <taxon>Streptophyta</taxon>
        <taxon>Embryophyta</taxon>
        <taxon>Tracheophyta</taxon>
        <taxon>Spermatophyta</taxon>
        <taxon>Magnoliopsida</taxon>
        <taxon>eudicotyledons</taxon>
        <taxon>Gunneridae</taxon>
        <taxon>Pentapetalae</taxon>
        <taxon>asterids</taxon>
        <taxon>lamiids</taxon>
        <taxon>Solanales</taxon>
        <taxon>Solanaceae</taxon>
        <taxon>Solanoideae</taxon>
        <taxon>Datureae</taxon>
        <taxon>Datura</taxon>
    </lineage>
</organism>
<proteinExistence type="predicted"/>
<feature type="region of interest" description="Disordered" evidence="1">
    <location>
        <begin position="171"/>
        <end position="190"/>
    </location>
</feature>
<name>A0ABS8WRM4_DATST</name>
<evidence type="ECO:0000313" key="3">
    <source>
        <dbReference type="Proteomes" id="UP000823775"/>
    </source>
</evidence>
<accession>A0ABS8WRM4</accession>
<reference evidence="2 3" key="1">
    <citation type="journal article" date="2021" name="BMC Genomics">
        <title>Datura genome reveals duplications of psychoactive alkaloid biosynthetic genes and high mutation rate following tissue culture.</title>
        <authorList>
            <person name="Rajewski A."/>
            <person name="Carter-House D."/>
            <person name="Stajich J."/>
            <person name="Litt A."/>
        </authorList>
    </citation>
    <scope>NUCLEOTIDE SEQUENCE [LARGE SCALE GENOMIC DNA]</scope>
    <source>
        <strain evidence="2">AR-01</strain>
    </source>
</reference>
<keyword evidence="3" id="KW-1185">Reference proteome</keyword>
<feature type="region of interest" description="Disordered" evidence="1">
    <location>
        <begin position="74"/>
        <end position="97"/>
    </location>
</feature>
<comment type="caution">
    <text evidence="2">The sequence shown here is derived from an EMBL/GenBank/DDBJ whole genome shotgun (WGS) entry which is preliminary data.</text>
</comment>
<sequence length="190" mass="21742">MKECYRNQEESFKDITDIEKYQSDAREILDSKRDGNKFIVTGKGSNRKNLSPNAREFTPTRRQLGMASVSLQVATTTRNSKPSKDNSPVISSHDRELLDASRSSYVERLKSLNPINTNKQLQVIGIKSKQLVGNSTFSPNRFSYLQGEDIYKKGEEEDDWAQCFANIAKESDISPRQMMKNKKSHERKKS</sequence>